<reference evidence="8 9" key="1">
    <citation type="submission" date="2022-06" db="EMBL/GenBank/DDBJ databases">
        <title>A taxonomic note on the genus Prevotella: Description of four novel genera and emended description of the genera Hallella and Xylanibacter.</title>
        <authorList>
            <person name="Hitch T.C.A."/>
        </authorList>
    </citation>
    <scope>NUCLEOTIDE SEQUENCE [LARGE SCALE GENOMIC DNA]</scope>
    <source>
        <strain evidence="8 9">DSM 100619</strain>
    </source>
</reference>
<keyword evidence="4" id="KW-0233">DNA recombination</keyword>
<feature type="domain" description="Core-binding (CB)" evidence="7">
    <location>
        <begin position="1"/>
        <end position="88"/>
    </location>
</feature>
<evidence type="ECO:0000313" key="9">
    <source>
        <dbReference type="Proteomes" id="UP001204015"/>
    </source>
</evidence>
<dbReference type="InterPro" id="IPR025269">
    <property type="entry name" value="SAM-like_dom"/>
</dbReference>
<dbReference type="InterPro" id="IPR044068">
    <property type="entry name" value="CB"/>
</dbReference>
<dbReference type="Pfam" id="PF00589">
    <property type="entry name" value="Phage_integrase"/>
    <property type="match status" value="1"/>
</dbReference>
<dbReference type="InterPro" id="IPR010998">
    <property type="entry name" value="Integrase_recombinase_N"/>
</dbReference>
<evidence type="ECO:0000259" key="7">
    <source>
        <dbReference type="PROSITE" id="PS51900"/>
    </source>
</evidence>
<evidence type="ECO:0000259" key="6">
    <source>
        <dbReference type="PROSITE" id="PS51898"/>
    </source>
</evidence>
<evidence type="ECO:0000256" key="4">
    <source>
        <dbReference type="ARBA" id="ARBA00023172"/>
    </source>
</evidence>
<dbReference type="PROSITE" id="PS51898">
    <property type="entry name" value="TYR_RECOMBINASE"/>
    <property type="match status" value="1"/>
</dbReference>
<keyword evidence="9" id="KW-1185">Reference proteome</keyword>
<dbReference type="Gene3D" id="1.10.150.130">
    <property type="match status" value="1"/>
</dbReference>
<evidence type="ECO:0000256" key="3">
    <source>
        <dbReference type="ARBA" id="ARBA00023125"/>
    </source>
</evidence>
<organism evidence="8 9">
    <name type="scientific">Segatella cerevisiae</name>
    <dbReference type="NCBI Taxonomy" id="2053716"/>
    <lineage>
        <taxon>Bacteria</taxon>
        <taxon>Pseudomonadati</taxon>
        <taxon>Bacteroidota</taxon>
        <taxon>Bacteroidia</taxon>
        <taxon>Bacteroidales</taxon>
        <taxon>Prevotellaceae</taxon>
        <taxon>Segatella</taxon>
    </lineage>
</organism>
<comment type="caution">
    <text evidence="8">The sequence shown here is derived from an EMBL/GenBank/DDBJ whole genome shotgun (WGS) entry which is preliminary data.</text>
</comment>
<dbReference type="Pfam" id="PF13102">
    <property type="entry name" value="Phage_int_SAM_5"/>
    <property type="match status" value="1"/>
</dbReference>
<dbReference type="InterPro" id="IPR013762">
    <property type="entry name" value="Integrase-like_cat_sf"/>
</dbReference>
<evidence type="ECO:0000256" key="5">
    <source>
        <dbReference type="PROSITE-ProRule" id="PRU01248"/>
    </source>
</evidence>
<dbReference type="PROSITE" id="PS51900">
    <property type="entry name" value="CB"/>
    <property type="match status" value="1"/>
</dbReference>
<evidence type="ECO:0000256" key="1">
    <source>
        <dbReference type="ARBA" id="ARBA00008857"/>
    </source>
</evidence>
<keyword evidence="2" id="KW-0229">DNA integration</keyword>
<gene>
    <name evidence="8" type="ORF">NG821_11870</name>
</gene>
<comment type="similarity">
    <text evidence="1">Belongs to the 'phage' integrase family.</text>
</comment>
<keyword evidence="3 5" id="KW-0238">DNA-binding</keyword>
<evidence type="ECO:0000256" key="2">
    <source>
        <dbReference type="ARBA" id="ARBA00022908"/>
    </source>
</evidence>
<feature type="domain" description="Tyr recombinase" evidence="6">
    <location>
        <begin position="110"/>
        <end position="303"/>
    </location>
</feature>
<protein>
    <submittedName>
        <fullName evidence="8">Site-specific integrase</fullName>
    </submittedName>
</protein>
<dbReference type="EMBL" id="JAMXLY010000069">
    <property type="protein sequence ID" value="MCO6026524.1"/>
    <property type="molecule type" value="Genomic_DNA"/>
</dbReference>
<accession>A0ABT1BZW0</accession>
<sequence length="311" mass="36057">MESTITFSSFTTQCIIHSEQNGRYATARLYKNALHSYTIFLSSPSVSFPEINRDNLKSYEQWLTDRGKSPNTISTYLRMLRSLYNKGVDHGYARYVRGLFHDVYTGVDIRHKKALPREDLRTLLFKDPGTEDLRRTQYTARLSYELCGMPFVDLTHIRKSDISDGTLEYHRMKTGTTVRVRLLRPALQTLSWLRRNTGRTDGRKDSGLLHLFSCSHSFRSSKGYMEYQSALRRYNAHLKKLGRKLGIKEDVSSYTLRHSWATAAKKTGAPVEMISELLGHKSIKTTQIYLSAFDDNELAMVNRRVYRYTHQ</sequence>
<dbReference type="InterPro" id="IPR002104">
    <property type="entry name" value="Integrase_catalytic"/>
</dbReference>
<dbReference type="InterPro" id="IPR050090">
    <property type="entry name" value="Tyrosine_recombinase_XerCD"/>
</dbReference>
<evidence type="ECO:0000313" key="8">
    <source>
        <dbReference type="EMBL" id="MCO6026524.1"/>
    </source>
</evidence>
<dbReference type="SUPFAM" id="SSF56349">
    <property type="entry name" value="DNA breaking-rejoining enzymes"/>
    <property type="match status" value="1"/>
</dbReference>
<name>A0ABT1BZW0_9BACT</name>
<dbReference type="InterPro" id="IPR011010">
    <property type="entry name" value="DNA_brk_join_enz"/>
</dbReference>
<dbReference type="PANTHER" id="PTHR30349">
    <property type="entry name" value="PHAGE INTEGRASE-RELATED"/>
    <property type="match status" value="1"/>
</dbReference>
<proteinExistence type="inferred from homology"/>
<dbReference type="PANTHER" id="PTHR30349:SF64">
    <property type="entry name" value="PROPHAGE INTEGRASE INTD-RELATED"/>
    <property type="match status" value="1"/>
</dbReference>
<dbReference type="Proteomes" id="UP001204015">
    <property type="component" value="Unassembled WGS sequence"/>
</dbReference>
<dbReference type="RefSeq" id="WP_252761874.1">
    <property type="nucleotide sequence ID" value="NZ_JAMXLY010000069.1"/>
</dbReference>
<dbReference type="Gene3D" id="1.10.443.10">
    <property type="entry name" value="Intergrase catalytic core"/>
    <property type="match status" value="1"/>
</dbReference>